<evidence type="ECO:0000313" key="3">
    <source>
        <dbReference type="Proteomes" id="UP001487740"/>
    </source>
</evidence>
<name>A0AAW0T260_SCYPA</name>
<comment type="caution">
    <text evidence="2">The sequence shown here is derived from an EMBL/GenBank/DDBJ whole genome shotgun (WGS) entry which is preliminary data.</text>
</comment>
<feature type="region of interest" description="Disordered" evidence="1">
    <location>
        <begin position="17"/>
        <end position="38"/>
    </location>
</feature>
<evidence type="ECO:0000313" key="2">
    <source>
        <dbReference type="EMBL" id="KAK8381496.1"/>
    </source>
</evidence>
<keyword evidence="3" id="KW-1185">Reference proteome</keyword>
<accession>A0AAW0T260</accession>
<evidence type="ECO:0000256" key="1">
    <source>
        <dbReference type="SAM" id="MobiDB-lite"/>
    </source>
</evidence>
<dbReference type="EMBL" id="JARAKH010000040">
    <property type="protein sequence ID" value="KAK8381496.1"/>
    <property type="molecule type" value="Genomic_DNA"/>
</dbReference>
<feature type="compositionally biased region" description="Polar residues" evidence="1">
    <location>
        <begin position="164"/>
        <end position="183"/>
    </location>
</feature>
<sequence length="183" mass="20485">MICYRCDLQHTFRSRPRRHHRTVDPRYTPAASRGSRMCTREADRVGTCEGSKWCVRPPRPAPPLPWPLPRPPHYSHAGSRTPPRPPLKHLLCGRVGVVVYGRTSAVDLGALVSCRAFPRSPSSLHGLQKAAERSRLLLQPTPGNRHFYHSPRTRRGPPHAPGHSHTNPTSSVVFCNNSRPSHS</sequence>
<feature type="compositionally biased region" description="Basic residues" evidence="1">
    <location>
        <begin position="146"/>
        <end position="157"/>
    </location>
</feature>
<proteinExistence type="predicted"/>
<dbReference type="AlphaFoldDB" id="A0AAW0T260"/>
<reference evidence="2 3" key="1">
    <citation type="submission" date="2023-03" db="EMBL/GenBank/DDBJ databases">
        <title>High-quality genome of Scylla paramamosain provides insights in environmental adaptation.</title>
        <authorList>
            <person name="Zhang L."/>
        </authorList>
    </citation>
    <scope>NUCLEOTIDE SEQUENCE [LARGE SCALE GENOMIC DNA]</scope>
    <source>
        <strain evidence="2">LZ_2023a</strain>
        <tissue evidence="2">Muscle</tissue>
    </source>
</reference>
<protein>
    <submittedName>
        <fullName evidence="2">Uncharacterized protein</fullName>
    </submittedName>
</protein>
<organism evidence="2 3">
    <name type="scientific">Scylla paramamosain</name>
    <name type="common">Mud crab</name>
    <dbReference type="NCBI Taxonomy" id="85552"/>
    <lineage>
        <taxon>Eukaryota</taxon>
        <taxon>Metazoa</taxon>
        <taxon>Ecdysozoa</taxon>
        <taxon>Arthropoda</taxon>
        <taxon>Crustacea</taxon>
        <taxon>Multicrustacea</taxon>
        <taxon>Malacostraca</taxon>
        <taxon>Eumalacostraca</taxon>
        <taxon>Eucarida</taxon>
        <taxon>Decapoda</taxon>
        <taxon>Pleocyemata</taxon>
        <taxon>Brachyura</taxon>
        <taxon>Eubrachyura</taxon>
        <taxon>Portunoidea</taxon>
        <taxon>Portunidae</taxon>
        <taxon>Portuninae</taxon>
        <taxon>Scylla</taxon>
    </lineage>
</organism>
<dbReference type="Proteomes" id="UP001487740">
    <property type="component" value="Unassembled WGS sequence"/>
</dbReference>
<gene>
    <name evidence="2" type="ORF">O3P69_018523</name>
</gene>
<feature type="region of interest" description="Disordered" evidence="1">
    <location>
        <begin position="140"/>
        <end position="183"/>
    </location>
</feature>